<evidence type="ECO:0000259" key="3">
    <source>
        <dbReference type="PROSITE" id="PS52004"/>
    </source>
</evidence>
<reference evidence="4" key="1">
    <citation type="submission" date="2023-04" db="EMBL/GenBank/DDBJ databases">
        <title>Aspergillus oryzae NBRC 4228.</title>
        <authorList>
            <person name="Ichikawa N."/>
            <person name="Sato H."/>
            <person name="Tonouchi N."/>
        </authorList>
    </citation>
    <scope>NUCLEOTIDE SEQUENCE</scope>
    <source>
        <strain evidence="4">NBRC 4228</strain>
    </source>
</reference>
<feature type="domain" description="Ketosynthase family 3 (KS3)" evidence="3">
    <location>
        <begin position="1"/>
        <end position="161"/>
    </location>
</feature>
<dbReference type="SUPFAM" id="SSF53901">
    <property type="entry name" value="Thiolase-like"/>
    <property type="match status" value="1"/>
</dbReference>
<gene>
    <name evidence="4" type="ORF">Aory04_000870700</name>
</gene>
<dbReference type="Proteomes" id="UP001165205">
    <property type="component" value="Unassembled WGS sequence"/>
</dbReference>
<evidence type="ECO:0000313" key="5">
    <source>
        <dbReference type="Proteomes" id="UP001165205"/>
    </source>
</evidence>
<dbReference type="GO" id="GO:0006633">
    <property type="term" value="P:fatty acid biosynthetic process"/>
    <property type="evidence" value="ECO:0007669"/>
    <property type="project" value="TreeGrafter"/>
</dbReference>
<dbReference type="InterPro" id="IPR014031">
    <property type="entry name" value="Ketoacyl_synth_C"/>
</dbReference>
<keyword evidence="2" id="KW-0597">Phosphoprotein</keyword>
<evidence type="ECO:0000256" key="1">
    <source>
        <dbReference type="ARBA" id="ARBA00022450"/>
    </source>
</evidence>
<evidence type="ECO:0000256" key="2">
    <source>
        <dbReference type="ARBA" id="ARBA00022553"/>
    </source>
</evidence>
<dbReference type="PANTHER" id="PTHR43775:SF37">
    <property type="entry name" value="SI:DKEY-61P9.11"/>
    <property type="match status" value="1"/>
</dbReference>
<protein>
    <submittedName>
        <fullName evidence="4">Unnamed protein product</fullName>
    </submittedName>
</protein>
<dbReference type="GO" id="GO:0044550">
    <property type="term" value="P:secondary metabolite biosynthetic process"/>
    <property type="evidence" value="ECO:0007669"/>
    <property type="project" value="TreeGrafter"/>
</dbReference>
<dbReference type="GO" id="GO:0004312">
    <property type="term" value="F:fatty acid synthase activity"/>
    <property type="evidence" value="ECO:0007669"/>
    <property type="project" value="TreeGrafter"/>
</dbReference>
<keyword evidence="1" id="KW-0596">Phosphopantetheine</keyword>
<organism evidence="4 5">
    <name type="scientific">Aspergillus oryzae</name>
    <name type="common">Yellow koji mold</name>
    <dbReference type="NCBI Taxonomy" id="5062"/>
    <lineage>
        <taxon>Eukaryota</taxon>
        <taxon>Fungi</taxon>
        <taxon>Dikarya</taxon>
        <taxon>Ascomycota</taxon>
        <taxon>Pezizomycotina</taxon>
        <taxon>Eurotiomycetes</taxon>
        <taxon>Eurotiomycetidae</taxon>
        <taxon>Eurotiales</taxon>
        <taxon>Aspergillaceae</taxon>
        <taxon>Aspergillus</taxon>
        <taxon>Aspergillus subgen. Circumdati</taxon>
    </lineage>
</organism>
<comment type="caution">
    <text evidence="4">The sequence shown here is derived from an EMBL/GenBank/DDBJ whole genome shotgun (WGS) entry which is preliminary data.</text>
</comment>
<accession>A0AAN5C0Q1</accession>
<dbReference type="Pfam" id="PF02801">
    <property type="entry name" value="Ketoacyl-synt_C"/>
    <property type="match status" value="2"/>
</dbReference>
<dbReference type="InterPro" id="IPR020841">
    <property type="entry name" value="PKS_Beta-ketoAc_synthase_dom"/>
</dbReference>
<dbReference type="Gene3D" id="3.40.47.10">
    <property type="match status" value="1"/>
</dbReference>
<dbReference type="InterPro" id="IPR016039">
    <property type="entry name" value="Thiolase-like"/>
</dbReference>
<dbReference type="EMBL" id="BSYA01000112">
    <property type="protein sequence ID" value="GMG33126.1"/>
    <property type="molecule type" value="Genomic_DNA"/>
</dbReference>
<sequence>MVIKRLEDAKADNDPIIAVILGAYTNHSAEAESITRPHIGAQKAIFEKVLTSAGVDPYSVGYVEMHGTGTQAGEYWRSLFADFTKVCVCVGDAREMKSVLSVFAPETERPRTDAERLFLGSAKANVGHGESVSGPIALIKSLMMLERNEIPPHCGIKTKVR</sequence>
<dbReference type="InterPro" id="IPR050091">
    <property type="entry name" value="PKS_NRPS_Biosynth_Enz"/>
</dbReference>
<dbReference type="AlphaFoldDB" id="A0AAN5C0Q1"/>
<dbReference type="PROSITE" id="PS52004">
    <property type="entry name" value="KS3_2"/>
    <property type="match status" value="1"/>
</dbReference>
<dbReference type="SMART" id="SM00825">
    <property type="entry name" value="PKS_KS"/>
    <property type="match status" value="1"/>
</dbReference>
<dbReference type="PANTHER" id="PTHR43775">
    <property type="entry name" value="FATTY ACID SYNTHASE"/>
    <property type="match status" value="1"/>
</dbReference>
<proteinExistence type="predicted"/>
<name>A0AAN5C0Q1_ASPOZ</name>
<evidence type="ECO:0000313" key="4">
    <source>
        <dbReference type="EMBL" id="GMG33126.1"/>
    </source>
</evidence>